<evidence type="ECO:0000256" key="9">
    <source>
        <dbReference type="ARBA" id="ARBA00023136"/>
    </source>
</evidence>
<feature type="domain" description="4Fe-4S ferredoxin-type" evidence="13">
    <location>
        <begin position="129"/>
        <end position="162"/>
    </location>
</feature>
<evidence type="ECO:0000256" key="6">
    <source>
        <dbReference type="ARBA" id="ARBA00022982"/>
    </source>
</evidence>
<gene>
    <name evidence="10" type="primary">rnfB</name>
    <name evidence="15" type="ORF">LG35_05745</name>
</gene>
<keyword evidence="10" id="KW-1003">Cell membrane</keyword>
<comment type="subcellular location">
    <subcellularLocation>
        <location evidence="10">Cell membrane</location>
    </subcellularLocation>
</comment>
<comment type="caution">
    <text evidence="10">Lacks conserved residue(s) required for the propagation of feature annotation.</text>
</comment>
<feature type="binding site" evidence="10">
    <location>
        <position position="183"/>
    </location>
    <ligand>
        <name>[4Fe-4S] cluster</name>
        <dbReference type="ChEBI" id="CHEBI:49883"/>
        <label>2</label>
    </ligand>
</feature>
<keyword evidence="5 10" id="KW-1278">Translocase</keyword>
<keyword evidence="3 10" id="KW-0479">Metal-binding</keyword>
<dbReference type="PROSITE" id="PS00198">
    <property type="entry name" value="4FE4S_FER_1"/>
    <property type="match status" value="1"/>
</dbReference>
<evidence type="ECO:0000256" key="11">
    <source>
        <dbReference type="SAM" id="MobiDB-lite"/>
    </source>
</evidence>
<dbReference type="InterPro" id="IPR007202">
    <property type="entry name" value="4Fe-4S_dom"/>
</dbReference>
<comment type="subunit">
    <text evidence="10">The complex is composed of six subunits: RnfA, RnfB, RnfC, RnfD, RnfE and RnfG.</text>
</comment>
<dbReference type="Pfam" id="PF12838">
    <property type="entry name" value="Fer4_7"/>
    <property type="match status" value="1"/>
</dbReference>
<feature type="binding site" evidence="10">
    <location>
        <position position="148"/>
    </location>
    <ligand>
        <name>[4Fe-4S] cluster</name>
        <dbReference type="ChEBI" id="CHEBI:49883"/>
        <label>2</label>
    </ligand>
</feature>
<protein>
    <recommendedName>
        <fullName evidence="10">Ion-translocating oxidoreductase complex subunit B</fullName>
        <ecNumber evidence="10">7.-.-.-</ecNumber>
    </recommendedName>
    <alternativeName>
        <fullName evidence="10">Rnf electron transport complex subunit B</fullName>
    </alternativeName>
</protein>
<feature type="domain" description="4Fe-4S" evidence="14">
    <location>
        <begin position="32"/>
        <end position="92"/>
    </location>
</feature>
<feature type="binding site" evidence="10">
    <location>
        <position position="52"/>
    </location>
    <ligand>
        <name>[4Fe-4S] cluster</name>
        <dbReference type="ChEBI" id="CHEBI:49883"/>
        <label>1</label>
    </ligand>
</feature>
<evidence type="ECO:0000256" key="8">
    <source>
        <dbReference type="ARBA" id="ARBA00023014"/>
    </source>
</evidence>
<dbReference type="Pfam" id="PF04060">
    <property type="entry name" value="FeS"/>
    <property type="match status" value="1"/>
</dbReference>
<comment type="function">
    <text evidence="10">Part of a membrane-bound complex that couples electron transfer with translocation of ions across the membrane.</text>
</comment>
<dbReference type="Pfam" id="PF13187">
    <property type="entry name" value="Fer4_9"/>
    <property type="match status" value="1"/>
</dbReference>
<feature type="domain" description="4Fe-4S ferredoxin-type" evidence="13">
    <location>
        <begin position="243"/>
        <end position="270"/>
    </location>
</feature>
<organism evidence="15 16">
    <name type="scientific">Alistipes inops</name>
    <dbReference type="NCBI Taxonomy" id="1501391"/>
    <lineage>
        <taxon>Bacteria</taxon>
        <taxon>Pseudomonadati</taxon>
        <taxon>Bacteroidota</taxon>
        <taxon>Bacteroidia</taxon>
        <taxon>Bacteroidales</taxon>
        <taxon>Rikenellaceae</taxon>
        <taxon>Alistipes</taxon>
    </lineage>
</organism>
<feature type="binding site" evidence="10">
    <location>
        <position position="75"/>
    </location>
    <ligand>
        <name>[4Fe-4S] cluster</name>
        <dbReference type="ChEBI" id="CHEBI:49883"/>
        <label>1</label>
    </ligand>
</feature>
<feature type="domain" description="4Fe-4S ferredoxin-type" evidence="13">
    <location>
        <begin position="211"/>
        <end position="241"/>
    </location>
</feature>
<dbReference type="Gene3D" id="3.30.70.20">
    <property type="match status" value="2"/>
</dbReference>
<feature type="binding site" evidence="10">
    <location>
        <position position="138"/>
    </location>
    <ligand>
        <name>[4Fe-4S] cluster</name>
        <dbReference type="ChEBI" id="CHEBI:49883"/>
        <label>2</label>
    </ligand>
</feature>
<comment type="similarity">
    <text evidence="10">Belongs to the 4Fe4S bacterial-type ferredoxin family. RnfB subfamily.</text>
</comment>
<dbReference type="NCBIfam" id="NF005504">
    <property type="entry name" value="PRK07118.1-3"/>
    <property type="match status" value="1"/>
</dbReference>
<dbReference type="SUPFAM" id="SSF54862">
    <property type="entry name" value="4Fe-4S ferredoxins"/>
    <property type="match status" value="2"/>
</dbReference>
<dbReference type="CDD" id="cd10549">
    <property type="entry name" value="MtMvhB_like"/>
    <property type="match status" value="1"/>
</dbReference>
<feature type="domain" description="4Fe-4S ferredoxin-type" evidence="13">
    <location>
        <begin position="164"/>
        <end position="193"/>
    </location>
</feature>
<dbReference type="InterPro" id="IPR050395">
    <property type="entry name" value="4Fe4S_Ferredoxin_RnfB"/>
</dbReference>
<dbReference type="PANTHER" id="PTHR43560:SF1">
    <property type="entry name" value="ION-TRANSLOCATING OXIDOREDUCTASE COMPLEX SUBUNIT B"/>
    <property type="match status" value="1"/>
</dbReference>
<dbReference type="PANTHER" id="PTHR43560">
    <property type="entry name" value="ION-TRANSLOCATING OXIDOREDUCTASE COMPLEX SUBUNIT B"/>
    <property type="match status" value="1"/>
</dbReference>
<dbReference type="EMBL" id="JRGF01000006">
    <property type="protein sequence ID" value="KHE42059.1"/>
    <property type="molecule type" value="Genomic_DNA"/>
</dbReference>
<evidence type="ECO:0000256" key="12">
    <source>
        <dbReference type="SAM" id="Phobius"/>
    </source>
</evidence>
<dbReference type="InterPro" id="IPR010207">
    <property type="entry name" value="Elect_transpt_cplx_RnfB/RsxB"/>
</dbReference>
<dbReference type="EC" id="7.-.-.-" evidence="10"/>
<sequence length="303" mass="32082">MGILGYTILTLCVLGVLCALILYFVAQKFKVYEDPRIDDVEKMLPGANCGGCGYAGCRTFASTAVGVDDMSGLFCPVGGAETMKRIADFLGKAAPEREPMVAVLRCNGSQANRPRNSVYDGASSCAVEAALYAGETGCAFGCLGKGDCVAVCNFDALHMDPETGLPVVDQEKCTACGACVKKCPKMLFELRKKGPHDRRVYVACMNRDKGGVARKSCTAACIGCGKCVKACPFDAITLVNNLAYIDFNKCRLCRKCVPECPTGAIHDVNFPAPARKAEAVADLSSVRPASAAKEPEQPGKSEN</sequence>
<evidence type="ECO:0000256" key="4">
    <source>
        <dbReference type="ARBA" id="ARBA00022737"/>
    </source>
</evidence>
<keyword evidence="2 10" id="KW-0004">4Fe-4S</keyword>
<reference evidence="15 16" key="1">
    <citation type="submission" date="2014-09" db="EMBL/GenBank/DDBJ databases">
        <title>Alistipes sp. 627, sp. nov., a novel member of the family Rikenellaceae isolated from human faeces.</title>
        <authorList>
            <person name="Shkoporov A.N."/>
            <person name="Chaplin A.V."/>
            <person name="Motuzova O.V."/>
            <person name="Kafarskaia L.I."/>
            <person name="Khokhlova E.V."/>
            <person name="Efimov B.A."/>
        </authorList>
    </citation>
    <scope>NUCLEOTIDE SEQUENCE [LARGE SCALE GENOMIC DNA]</scope>
    <source>
        <strain evidence="15 16">627</strain>
    </source>
</reference>
<name>A0ABR4YIG9_9BACT</name>
<evidence type="ECO:0000313" key="16">
    <source>
        <dbReference type="Proteomes" id="UP000030889"/>
    </source>
</evidence>
<keyword evidence="6 10" id="KW-0249">Electron transport</keyword>
<feature type="binding site" evidence="10">
    <location>
        <position position="173"/>
    </location>
    <ligand>
        <name>[4Fe-4S] cluster</name>
        <dbReference type="ChEBI" id="CHEBI:49883"/>
        <label>3</label>
    </ligand>
</feature>
<evidence type="ECO:0000256" key="7">
    <source>
        <dbReference type="ARBA" id="ARBA00023004"/>
    </source>
</evidence>
<dbReference type="Gene3D" id="1.10.15.40">
    <property type="entry name" value="Electron transport complex subunit B, putative Fe-S cluster"/>
    <property type="match status" value="1"/>
</dbReference>
<keyword evidence="9 10" id="KW-0472">Membrane</keyword>
<evidence type="ECO:0000256" key="2">
    <source>
        <dbReference type="ARBA" id="ARBA00022485"/>
    </source>
</evidence>
<proteinExistence type="inferred from homology"/>
<evidence type="ECO:0000313" key="15">
    <source>
        <dbReference type="EMBL" id="KHE42059.1"/>
    </source>
</evidence>
<keyword evidence="8 10" id="KW-0411">Iron-sulfur</keyword>
<dbReference type="InterPro" id="IPR017900">
    <property type="entry name" value="4Fe4S_Fe_S_CS"/>
</dbReference>
<feature type="binding site" evidence="10">
    <location>
        <position position="57"/>
    </location>
    <ligand>
        <name>[4Fe-4S] cluster</name>
        <dbReference type="ChEBI" id="CHEBI:49883"/>
        <label>1</label>
    </ligand>
</feature>
<feature type="binding site" evidence="10">
    <location>
        <position position="142"/>
    </location>
    <ligand>
        <name>[4Fe-4S] cluster</name>
        <dbReference type="ChEBI" id="CHEBI:49883"/>
        <label>2</label>
    </ligand>
</feature>
<dbReference type="PROSITE" id="PS51379">
    <property type="entry name" value="4FE4S_FER_2"/>
    <property type="match status" value="4"/>
</dbReference>
<feature type="region of interest" description="Disordered" evidence="11">
    <location>
        <begin position="281"/>
        <end position="303"/>
    </location>
</feature>
<evidence type="ECO:0000256" key="3">
    <source>
        <dbReference type="ARBA" id="ARBA00022723"/>
    </source>
</evidence>
<keyword evidence="7 10" id="KW-0408">Iron</keyword>
<dbReference type="Proteomes" id="UP000030889">
    <property type="component" value="Unassembled WGS sequence"/>
</dbReference>
<evidence type="ECO:0000256" key="5">
    <source>
        <dbReference type="ARBA" id="ARBA00022967"/>
    </source>
</evidence>
<feature type="compositionally biased region" description="Basic and acidic residues" evidence="11">
    <location>
        <begin position="293"/>
        <end position="303"/>
    </location>
</feature>
<evidence type="ECO:0000256" key="10">
    <source>
        <dbReference type="HAMAP-Rule" id="MF_00463"/>
    </source>
</evidence>
<dbReference type="HAMAP" id="MF_00463">
    <property type="entry name" value="RsxB_RnfB"/>
    <property type="match status" value="1"/>
</dbReference>
<feature type="binding site" evidence="10">
    <location>
        <position position="179"/>
    </location>
    <ligand>
        <name>[4Fe-4S] cluster</name>
        <dbReference type="ChEBI" id="CHEBI:49883"/>
        <label>3</label>
    </ligand>
</feature>
<dbReference type="InterPro" id="IPR017896">
    <property type="entry name" value="4Fe4S_Fe-S-bd"/>
</dbReference>
<accession>A0ABR4YIG9</accession>
<dbReference type="PROSITE" id="PS51656">
    <property type="entry name" value="4FE4S"/>
    <property type="match status" value="1"/>
</dbReference>
<keyword evidence="12" id="KW-1133">Transmembrane helix</keyword>
<feature type="region of interest" description="Hydrophobic" evidence="10">
    <location>
        <begin position="1"/>
        <end position="26"/>
    </location>
</feature>
<dbReference type="RefSeq" id="WP_022063031.1">
    <property type="nucleotide sequence ID" value="NZ_JRGF01000006.1"/>
</dbReference>
<keyword evidence="4 10" id="KW-0677">Repeat</keyword>
<keyword evidence="1 10" id="KW-0813">Transport</keyword>
<feature type="binding site" evidence="10">
    <location>
        <position position="49"/>
    </location>
    <ligand>
        <name>[4Fe-4S] cluster</name>
        <dbReference type="ChEBI" id="CHEBI:49883"/>
        <label>1</label>
    </ligand>
</feature>
<keyword evidence="12" id="KW-0812">Transmembrane</keyword>
<evidence type="ECO:0000259" key="14">
    <source>
        <dbReference type="PROSITE" id="PS51656"/>
    </source>
</evidence>
<comment type="caution">
    <text evidence="15">The sequence shown here is derived from an EMBL/GenBank/DDBJ whole genome shotgun (WGS) entry which is preliminary data.</text>
</comment>
<feature type="binding site" evidence="10">
    <location>
        <position position="152"/>
    </location>
    <ligand>
        <name>[4Fe-4S] cluster</name>
        <dbReference type="ChEBI" id="CHEBI:49883"/>
        <label>3</label>
    </ligand>
</feature>
<evidence type="ECO:0000259" key="13">
    <source>
        <dbReference type="PROSITE" id="PS51379"/>
    </source>
</evidence>
<keyword evidence="16" id="KW-1185">Reference proteome</keyword>
<feature type="transmembrane region" description="Helical" evidence="12">
    <location>
        <begin position="6"/>
        <end position="26"/>
    </location>
</feature>
<feature type="binding site" evidence="10">
    <location>
        <position position="176"/>
    </location>
    <ligand>
        <name>[4Fe-4S] cluster</name>
        <dbReference type="ChEBI" id="CHEBI:49883"/>
        <label>3</label>
    </ligand>
</feature>
<comment type="cofactor">
    <cofactor evidence="10">
        <name>[4Fe-4S] cluster</name>
        <dbReference type="ChEBI" id="CHEBI:49883"/>
    </cofactor>
    <text evidence="10">Binds 3 [4Fe-4S] clusters.</text>
</comment>
<evidence type="ECO:0000256" key="1">
    <source>
        <dbReference type="ARBA" id="ARBA00022448"/>
    </source>
</evidence>